<evidence type="ECO:0000256" key="1">
    <source>
        <dbReference type="SAM" id="MobiDB-lite"/>
    </source>
</evidence>
<reference evidence="2 3" key="1">
    <citation type="journal article" date="2018" name="Evol. Lett.">
        <title>Horizontal gene cluster transfer increased hallucinogenic mushroom diversity.</title>
        <authorList>
            <person name="Reynolds H.T."/>
            <person name="Vijayakumar V."/>
            <person name="Gluck-Thaler E."/>
            <person name="Korotkin H.B."/>
            <person name="Matheny P.B."/>
            <person name="Slot J.C."/>
        </authorList>
    </citation>
    <scope>NUCLEOTIDE SEQUENCE [LARGE SCALE GENOMIC DNA]</scope>
    <source>
        <strain evidence="2 3">SRW20</strain>
    </source>
</reference>
<name>A0A409Y0S8_9AGAR</name>
<evidence type="ECO:0000313" key="3">
    <source>
        <dbReference type="Proteomes" id="UP000284706"/>
    </source>
</evidence>
<gene>
    <name evidence="2" type="ORF">CVT26_010741</name>
</gene>
<organism evidence="2 3">
    <name type="scientific">Gymnopilus dilepis</name>
    <dbReference type="NCBI Taxonomy" id="231916"/>
    <lineage>
        <taxon>Eukaryota</taxon>
        <taxon>Fungi</taxon>
        <taxon>Dikarya</taxon>
        <taxon>Basidiomycota</taxon>
        <taxon>Agaricomycotina</taxon>
        <taxon>Agaricomycetes</taxon>
        <taxon>Agaricomycetidae</taxon>
        <taxon>Agaricales</taxon>
        <taxon>Agaricineae</taxon>
        <taxon>Hymenogastraceae</taxon>
        <taxon>Gymnopilus</taxon>
    </lineage>
</organism>
<protein>
    <recommendedName>
        <fullName evidence="4">F-box domain-containing protein</fullName>
    </recommendedName>
</protein>
<evidence type="ECO:0008006" key="4">
    <source>
        <dbReference type="Google" id="ProtNLM"/>
    </source>
</evidence>
<evidence type="ECO:0000313" key="2">
    <source>
        <dbReference type="EMBL" id="PPQ96607.1"/>
    </source>
</evidence>
<dbReference type="OrthoDB" id="2745898at2759"/>
<feature type="compositionally biased region" description="Basic and acidic residues" evidence="1">
    <location>
        <begin position="8"/>
        <end position="18"/>
    </location>
</feature>
<dbReference type="InParanoid" id="A0A409Y0S8"/>
<dbReference type="EMBL" id="NHYE01001347">
    <property type="protein sequence ID" value="PPQ96607.1"/>
    <property type="molecule type" value="Genomic_DNA"/>
</dbReference>
<comment type="caution">
    <text evidence="2">The sequence shown here is derived from an EMBL/GenBank/DDBJ whole genome shotgun (WGS) entry which is preliminary data.</text>
</comment>
<sequence>MSCMLEPNEGHPTRERSLHATPSIPDLPVELLEAIVCHINPKTEAGRQTLRSCSYTGRTLLAVSQRSLFQDTTLVFGVSPGTGGIVFVEGCTPKGRNLLRLVKNSPHLALYIRRIAIAFSPSISTDGYSDSSDSSSASFPLYSILPDLPGLEEVAFIGPRHYNWADFEPTIWTHLKEVGRLSKLDMRPINNVPTSFLAECRLLQELHIASVIVEQSAMPSAKLKLKFLNIHTGGMGISTRDGEKSLFAGLVMAAVSPLDLSHLTRLVISILDLSYLQDLLRLCRNTLETLDLDLGLADTSLSESLFLSLGDPH</sequence>
<feature type="region of interest" description="Disordered" evidence="1">
    <location>
        <begin position="1"/>
        <end position="20"/>
    </location>
</feature>
<proteinExistence type="predicted"/>
<dbReference type="AlphaFoldDB" id="A0A409Y0S8"/>
<keyword evidence="3" id="KW-1185">Reference proteome</keyword>
<dbReference type="Proteomes" id="UP000284706">
    <property type="component" value="Unassembled WGS sequence"/>
</dbReference>
<accession>A0A409Y0S8</accession>